<evidence type="ECO:0000313" key="1">
    <source>
        <dbReference type="EMBL" id="KAF4336861.1"/>
    </source>
</evidence>
<proteinExistence type="predicted"/>
<name>A0A9P5ADL5_9HYPO</name>
<dbReference type="Gene3D" id="3.40.50.1820">
    <property type="entry name" value="alpha/beta hydrolase"/>
    <property type="match status" value="1"/>
</dbReference>
<organism evidence="1 2">
    <name type="scientific">Fusarium beomiforme</name>
    <dbReference type="NCBI Taxonomy" id="44412"/>
    <lineage>
        <taxon>Eukaryota</taxon>
        <taxon>Fungi</taxon>
        <taxon>Dikarya</taxon>
        <taxon>Ascomycota</taxon>
        <taxon>Pezizomycotina</taxon>
        <taxon>Sordariomycetes</taxon>
        <taxon>Hypocreomycetidae</taxon>
        <taxon>Hypocreales</taxon>
        <taxon>Nectriaceae</taxon>
        <taxon>Fusarium</taxon>
        <taxon>Fusarium burgessii species complex</taxon>
    </lineage>
</organism>
<keyword evidence="2" id="KW-1185">Reference proteome</keyword>
<gene>
    <name evidence="1" type="ORF">FBEOM_9276</name>
</gene>
<reference evidence="1" key="1">
    <citation type="journal article" date="2017" name="Mycologia">
        <title>Fusarium algeriense, sp. nov., a novel toxigenic crown rot pathogen of durum wheat from Algeria is nested in the Fusarium burgessii species complex.</title>
        <authorList>
            <person name="Laraba I."/>
            <person name="Keddad A."/>
            <person name="Boureghda H."/>
            <person name="Abdallah N."/>
            <person name="Vaughan M.M."/>
            <person name="Proctor R.H."/>
            <person name="Busman M."/>
            <person name="O'Donnell K."/>
        </authorList>
    </citation>
    <scope>NUCLEOTIDE SEQUENCE</scope>
    <source>
        <strain evidence="1">NRRL 25174</strain>
    </source>
</reference>
<dbReference type="OrthoDB" id="408373at2759"/>
<dbReference type="AlphaFoldDB" id="A0A9P5ADL5"/>
<evidence type="ECO:0000313" key="2">
    <source>
        <dbReference type="Proteomes" id="UP000730481"/>
    </source>
</evidence>
<dbReference type="InterPro" id="IPR029058">
    <property type="entry name" value="AB_hydrolase_fold"/>
</dbReference>
<comment type="caution">
    <text evidence="1">The sequence shown here is derived from an EMBL/GenBank/DDBJ whole genome shotgun (WGS) entry which is preliminary data.</text>
</comment>
<sequence>MTGLVRLLRSYTDTHNILVIAPDLPGMGQYTLSKSGNYSSAAAEVLVALLDFLKAERVALFGYDKGASVGSVLDGSMPTVLPRWLSENPSRTTYGHWHLALFTAPEAAEFLIYGREKGFLNWGEASLVTQEISQSLWGPTAISVNTEYVPKSGHWLADENPTWLASFTHRNIDSSIGPSAINLGYLDDLVTMM</sequence>
<dbReference type="SUPFAM" id="SSF53474">
    <property type="entry name" value="alpha/beta-Hydrolases"/>
    <property type="match status" value="1"/>
</dbReference>
<accession>A0A9P5ADL5</accession>
<reference evidence="1" key="2">
    <citation type="submission" date="2020-02" db="EMBL/GenBank/DDBJ databases">
        <title>Identification and distribution of gene clusters putatively required for synthesis of sphingolipid metabolism inhibitors in phylogenetically diverse species of the filamentous fungus Fusarium.</title>
        <authorList>
            <person name="Kim H.-S."/>
            <person name="Busman M."/>
            <person name="Brown D.W."/>
            <person name="Divon H."/>
            <person name="Uhlig S."/>
            <person name="Proctor R.H."/>
        </authorList>
    </citation>
    <scope>NUCLEOTIDE SEQUENCE</scope>
    <source>
        <strain evidence="1">NRRL 25174</strain>
    </source>
</reference>
<dbReference type="Proteomes" id="UP000730481">
    <property type="component" value="Unassembled WGS sequence"/>
</dbReference>
<dbReference type="EMBL" id="PVQB02000466">
    <property type="protein sequence ID" value="KAF4336861.1"/>
    <property type="molecule type" value="Genomic_DNA"/>
</dbReference>
<protein>
    <submittedName>
        <fullName evidence="1">Uncharacterized protein</fullName>
    </submittedName>
</protein>